<comment type="caution">
    <text evidence="1">The sequence shown here is derived from an EMBL/GenBank/DDBJ whole genome shotgun (WGS) entry which is preliminary data.</text>
</comment>
<proteinExistence type="predicted"/>
<accession>A0ACC6P204</accession>
<organism evidence="1 2">
    <name type="scientific">Amphibiibacter pelophylacis</name>
    <dbReference type="NCBI Taxonomy" id="1799477"/>
    <lineage>
        <taxon>Bacteria</taxon>
        <taxon>Pseudomonadati</taxon>
        <taxon>Pseudomonadota</taxon>
        <taxon>Betaproteobacteria</taxon>
        <taxon>Burkholderiales</taxon>
        <taxon>Sphaerotilaceae</taxon>
        <taxon>Amphibiibacter</taxon>
    </lineage>
</organism>
<reference evidence="1" key="1">
    <citation type="submission" date="2023-10" db="EMBL/GenBank/DDBJ databases">
        <title>Amphibacter perezi, gen. nov., sp. nov. a novel taxa of the family Comamonadaceae, class Betaproteobacteria isolated from the skin microbiota of Pelophylax perezi from different populations.</title>
        <authorList>
            <person name="Costa S."/>
            <person name="Proenca D.N."/>
            <person name="Lopes I."/>
            <person name="Morais P.V."/>
        </authorList>
    </citation>
    <scope>NUCLEOTIDE SEQUENCE</scope>
    <source>
        <strain evidence="1">SL12-8</strain>
    </source>
</reference>
<protein>
    <submittedName>
        <fullName evidence="1">IclR family transcriptional regulator</fullName>
    </submittedName>
</protein>
<evidence type="ECO:0000313" key="2">
    <source>
        <dbReference type="Proteomes" id="UP001364695"/>
    </source>
</evidence>
<sequence>MKKPLTDPSSPATDPSDRYRAPALDKGLDILELLARQPQGLTRSEIVAAMARSPGEIYRMLERLVARQYVQRSEGGDRFALSLKLYALAHMHPPLNRLITQALPVMDAFARQAEQSCHMAQYDRGDMLIVAQVNGPSAWGMSIRLGARVGLADTASGQMWLAFSDPERVPHMLAEHSAQEGEVPLPPNELPRRLAAIARAGHIQRDSLQSHGVIDLSCPLLGPDGHALAVLTCPYIRRIDRHIGPSPDAVLEMLKAAAGKLSFVAAG</sequence>
<name>A0ACC6P204_9BURK</name>
<dbReference type="Proteomes" id="UP001364695">
    <property type="component" value="Unassembled WGS sequence"/>
</dbReference>
<evidence type="ECO:0000313" key="1">
    <source>
        <dbReference type="EMBL" id="MEJ7138147.1"/>
    </source>
</evidence>
<gene>
    <name evidence="1" type="ORF">RV045_06840</name>
</gene>
<keyword evidence="2" id="KW-1185">Reference proteome</keyword>
<dbReference type="EMBL" id="JAWDIE010000008">
    <property type="protein sequence ID" value="MEJ7138147.1"/>
    <property type="molecule type" value="Genomic_DNA"/>
</dbReference>